<feature type="domain" description="DUF2510" evidence="3">
    <location>
        <begin position="13"/>
        <end position="45"/>
    </location>
</feature>
<keyword evidence="2" id="KW-0812">Transmembrane</keyword>
<evidence type="ECO:0000313" key="5">
    <source>
        <dbReference type="Proteomes" id="UP000585905"/>
    </source>
</evidence>
<reference evidence="4 5" key="1">
    <citation type="submission" date="2020-07" db="EMBL/GenBank/DDBJ databases">
        <title>Sequencing the genomes of 1000 actinobacteria strains.</title>
        <authorList>
            <person name="Klenk H.-P."/>
        </authorList>
    </citation>
    <scope>NUCLEOTIDE SEQUENCE [LARGE SCALE GENOMIC DNA]</scope>
    <source>
        <strain evidence="4 5">DSM 19663</strain>
    </source>
</reference>
<protein>
    <submittedName>
        <fullName evidence="4">Meckel syndrome type 1 protein</fullName>
    </submittedName>
</protein>
<feature type="transmembrane region" description="Helical" evidence="2">
    <location>
        <begin position="555"/>
        <end position="571"/>
    </location>
</feature>
<gene>
    <name evidence="4" type="ORF">FHX53_000448</name>
</gene>
<feature type="region of interest" description="Disordered" evidence="1">
    <location>
        <begin position="383"/>
        <end position="454"/>
    </location>
</feature>
<comment type="caution">
    <text evidence="4">The sequence shown here is derived from an EMBL/GenBank/DDBJ whole genome shotgun (WGS) entry which is preliminary data.</text>
</comment>
<feature type="transmembrane region" description="Helical" evidence="2">
    <location>
        <begin position="522"/>
        <end position="543"/>
    </location>
</feature>
<feature type="region of interest" description="Disordered" evidence="1">
    <location>
        <begin position="340"/>
        <end position="360"/>
    </location>
</feature>
<proteinExistence type="predicted"/>
<dbReference type="EMBL" id="JACGWX010000001">
    <property type="protein sequence ID" value="MBA8846884.1"/>
    <property type="molecule type" value="Genomic_DNA"/>
</dbReference>
<name>A0A839E9M0_9MICO</name>
<evidence type="ECO:0000256" key="1">
    <source>
        <dbReference type="SAM" id="MobiDB-lite"/>
    </source>
</evidence>
<feature type="region of interest" description="Disordered" evidence="1">
    <location>
        <begin position="170"/>
        <end position="198"/>
    </location>
</feature>
<feature type="compositionally biased region" description="Pro residues" evidence="1">
    <location>
        <begin position="185"/>
        <end position="196"/>
    </location>
</feature>
<dbReference type="Pfam" id="PF10708">
    <property type="entry name" value="DUF2510"/>
    <property type="match status" value="1"/>
</dbReference>
<dbReference type="InterPro" id="IPR018929">
    <property type="entry name" value="DUF2510"/>
</dbReference>
<keyword evidence="2" id="KW-1133">Transmembrane helix</keyword>
<feature type="compositionally biased region" description="Gly residues" evidence="1">
    <location>
        <begin position="116"/>
        <end position="133"/>
    </location>
</feature>
<evidence type="ECO:0000313" key="4">
    <source>
        <dbReference type="EMBL" id="MBA8846884.1"/>
    </source>
</evidence>
<evidence type="ECO:0000256" key="2">
    <source>
        <dbReference type="SAM" id="Phobius"/>
    </source>
</evidence>
<feature type="transmembrane region" description="Helical" evidence="2">
    <location>
        <begin position="583"/>
        <end position="603"/>
    </location>
</feature>
<dbReference type="RefSeq" id="WP_182489724.1">
    <property type="nucleotide sequence ID" value="NZ_BAAAOV010000017.1"/>
</dbReference>
<feature type="compositionally biased region" description="Low complexity" evidence="1">
    <location>
        <begin position="171"/>
        <end position="184"/>
    </location>
</feature>
<keyword evidence="2" id="KW-0472">Membrane</keyword>
<feature type="region of interest" description="Disordered" evidence="1">
    <location>
        <begin position="43"/>
        <end position="67"/>
    </location>
</feature>
<dbReference type="Proteomes" id="UP000585905">
    <property type="component" value="Unassembled WGS sequence"/>
</dbReference>
<organism evidence="4 5">
    <name type="scientific">Microcella alkalica</name>
    <dbReference type="NCBI Taxonomy" id="355930"/>
    <lineage>
        <taxon>Bacteria</taxon>
        <taxon>Bacillati</taxon>
        <taxon>Actinomycetota</taxon>
        <taxon>Actinomycetes</taxon>
        <taxon>Micrococcales</taxon>
        <taxon>Microbacteriaceae</taxon>
        <taxon>Microcella</taxon>
    </lineage>
</organism>
<dbReference type="AlphaFoldDB" id="A0A839E9M0"/>
<feature type="region of interest" description="Disordered" evidence="1">
    <location>
        <begin position="100"/>
        <end position="136"/>
    </location>
</feature>
<sequence length="682" mass="66505">MTESTTGSGLPPAGWYPDAGGPGFARWWDGASWTEHVQALGPAHAEPAAQDMSRPVTPVSLGQRGPIGVGMDPVDIVRRLQDADEPAPVSPVDFVTGQHSTSVFLDGGPSGSRPSGFGGSSAGSSAGSGGSSGGELVLSRRQRRELEAAGTVLVEPATVAPEATVAERLAESGSAAAAPRASVVPPSPAPTIPPPGAETAAAAAEELAAAIAARPRGARAIARAATATATPAPVVAPLVAAAVAAQPPVVVTTPSSAFGTSTAQTSLAGDPADAAPLRVPADYPMSATVLQIELSVSTPSAPTVAPELDALASSAPSTAGFVEPARSPLAGLTGPQRIAPQAARSAAPGHPELAASAAGVDASPAAPAPISASTTVGATGFDSLLAMAPPPEPGTSAAPVTAGSRVAPPFAGPASDVSAPARGRSFAQPASGEPGSADFGPMGRSWPGSVATPPQRAARASSGAAWMLALLPLVGLVVTALVLADSIALAVPVLAPVLAPVGGLIAQALALLPAVVAPLAPLALGVAGVLLTLPLAIADSRALSAAGHAKPPSPVWALLGPLVYLAARAIVLRRAPGAAAPAWVNLALSIVVGTATAAAVVLLPSVATGDQLRTVEALIAEDLAARGVAATVACPDGVLFGPGQSFTCEARDDLGVVGLATVMVTGPATVEWTTQLAAAPTE</sequence>
<feature type="transmembrane region" description="Helical" evidence="2">
    <location>
        <begin position="464"/>
        <end position="484"/>
    </location>
</feature>
<feature type="transmembrane region" description="Helical" evidence="2">
    <location>
        <begin position="491"/>
        <end position="516"/>
    </location>
</feature>
<evidence type="ECO:0000259" key="3">
    <source>
        <dbReference type="Pfam" id="PF10708"/>
    </source>
</evidence>
<keyword evidence="5" id="KW-1185">Reference proteome</keyword>
<accession>A0A839E9M0</accession>